<keyword evidence="13" id="KW-0325">Glycoprotein</keyword>
<evidence type="ECO:0000256" key="4">
    <source>
        <dbReference type="ARBA" id="ARBA00022475"/>
    </source>
</evidence>
<dbReference type="InterPro" id="IPR042235">
    <property type="entry name" value="ZP-C_dom"/>
</dbReference>
<keyword evidence="10" id="KW-1133">Transmembrane helix</keyword>
<dbReference type="InterPro" id="IPR055355">
    <property type="entry name" value="ZP-C"/>
</dbReference>
<keyword evidence="11" id="KW-0472">Membrane</keyword>
<comment type="PTM">
    <text evidence="14">Proteolytically cleaved before the transmembrane segment to yield the secreted ectodomain incorporated in the zona pellucida.</text>
</comment>
<keyword evidence="5 14" id="KW-0964">Secreted</keyword>
<comment type="similarity">
    <text evidence="2 14">Belongs to the ZP domain family. ZPC subfamily.</text>
</comment>
<feature type="signal peptide" evidence="14">
    <location>
        <begin position="1"/>
        <end position="23"/>
    </location>
</feature>
<evidence type="ECO:0000256" key="7">
    <source>
        <dbReference type="ARBA" id="ARBA00022685"/>
    </source>
</evidence>
<dbReference type="GeneTree" id="ENSGT01030000234567"/>
<feature type="chain" id="PRO_5025707382" description="Zona pellucida sperm-binding protein 3" evidence="14">
    <location>
        <begin position="24"/>
        <end position="460"/>
    </location>
</feature>
<evidence type="ECO:0000256" key="10">
    <source>
        <dbReference type="ARBA" id="ARBA00022989"/>
    </source>
</evidence>
<dbReference type="InterPro" id="IPR001507">
    <property type="entry name" value="ZP_dom"/>
</dbReference>
<evidence type="ECO:0000256" key="13">
    <source>
        <dbReference type="ARBA" id="ARBA00023180"/>
    </source>
</evidence>
<dbReference type="GO" id="GO:0035804">
    <property type="term" value="F:structural constituent of egg coat"/>
    <property type="evidence" value="ECO:0007669"/>
    <property type="project" value="UniProtKB-UniRule"/>
</dbReference>
<dbReference type="OMA" id="KSYFMQR"/>
<dbReference type="Ensembl" id="ENSCVAT00000019989.1">
    <property type="protein sequence ID" value="ENSCVAP00000028229.1"/>
    <property type="gene ID" value="ENSCVAG00000015174.1"/>
</dbReference>
<dbReference type="InterPro" id="IPR055356">
    <property type="entry name" value="ZP-N"/>
</dbReference>
<dbReference type="PRINTS" id="PR00023">
    <property type="entry name" value="ZPELLUCIDA"/>
</dbReference>
<keyword evidence="4 14" id="KW-1003">Cell membrane</keyword>
<dbReference type="InterPro" id="IPR048290">
    <property type="entry name" value="ZP_chr"/>
</dbReference>
<evidence type="ECO:0000259" key="15">
    <source>
        <dbReference type="PROSITE" id="PS51034"/>
    </source>
</evidence>
<keyword evidence="8" id="KW-0812">Transmembrane</keyword>
<name>A0A3Q2E9E6_CYPVA</name>
<dbReference type="GO" id="GO:0005886">
    <property type="term" value="C:plasma membrane"/>
    <property type="evidence" value="ECO:0007669"/>
    <property type="project" value="UniProtKB-SubCell"/>
</dbReference>
<keyword evidence="7 14" id="KW-0165">Cleavage on pair of basic residues</keyword>
<dbReference type="FunFam" id="2.60.40.4100:FF:000002">
    <property type="entry name" value="Zona pellucida sperm-binding protein 3"/>
    <property type="match status" value="1"/>
</dbReference>
<organism evidence="16 17">
    <name type="scientific">Cyprinodon variegatus</name>
    <name type="common">Sheepshead minnow</name>
    <dbReference type="NCBI Taxonomy" id="28743"/>
    <lineage>
        <taxon>Eukaryota</taxon>
        <taxon>Metazoa</taxon>
        <taxon>Chordata</taxon>
        <taxon>Craniata</taxon>
        <taxon>Vertebrata</taxon>
        <taxon>Euteleostomi</taxon>
        <taxon>Actinopterygii</taxon>
        <taxon>Neopterygii</taxon>
        <taxon>Teleostei</taxon>
        <taxon>Neoteleostei</taxon>
        <taxon>Acanthomorphata</taxon>
        <taxon>Ovalentaria</taxon>
        <taxon>Atherinomorphae</taxon>
        <taxon>Cyprinodontiformes</taxon>
        <taxon>Cyprinodontidae</taxon>
        <taxon>Cyprinodon</taxon>
    </lineage>
</organism>
<sequence>MGFRVTIFLWFVLLISERNVCFAAQTLLLPGFNDTLNQTPREQVTSAQQGTHPSPVTVRLRTYQLRNTVALPNKQSLPGSAEETMQTPKNLLEAEAMLPSVLLQQRKNVQDQDLAQGPNLSLSSPDPGRKGSKVTWVVLKSKQPERAPAESVSVRCGEDKVTVAVNKNFLGNGQLIRPDDLSLGGCMAVNAVDNVLLFETELHGCGGTVTMVDVALIYTYTLTYSPTPVGNTSVLKTNPAEVEIRCYFQRKHYVSSNAMRPLWKTFASEMQTKTRLQFSLHLMTGNDWQSVRPSNVYSALDMMHIEAALLQGYHVPLRIFVDSCVVTVNPDPGSQPRYPFINNYGCLTDAKLTGAQSYFLPRREEDKLHFQLKGFRFKEDDRNSFYMTCQMKATTADVPIDSRHKACSFLTEAGRWVASDGDNKVCSCCETSCAGGTGEEFQAWVSSNSIETGSSCLGSA</sequence>
<comment type="subcellular location">
    <subcellularLocation>
        <location evidence="1">Secreted</location>
        <location evidence="1">Extracellular space</location>
        <location evidence="1">Extracellular matrix</location>
    </subcellularLocation>
    <subcellularLocation>
        <location evidence="14">Zona pellucida</location>
    </subcellularLocation>
    <subcellularLocation>
        <location evidence="14">Cell membrane</location>
        <topology evidence="14">Single-pass type I membrane protein</topology>
    </subcellularLocation>
</comment>
<dbReference type="Pfam" id="PF00100">
    <property type="entry name" value="Zona_pellucida"/>
    <property type="match status" value="1"/>
</dbReference>
<evidence type="ECO:0000256" key="12">
    <source>
        <dbReference type="ARBA" id="ARBA00023157"/>
    </source>
</evidence>
<accession>A0A3Q2E9E6</accession>
<evidence type="ECO:0000256" key="9">
    <source>
        <dbReference type="ARBA" id="ARBA00022729"/>
    </source>
</evidence>
<keyword evidence="9 14" id="KW-0732">Signal</keyword>
<dbReference type="PANTHER" id="PTHR11576">
    <property type="entry name" value="ZONA PELLUCIDA SPERM-BINDING PROTEIN 3"/>
    <property type="match status" value="1"/>
</dbReference>
<evidence type="ECO:0000256" key="5">
    <source>
        <dbReference type="ARBA" id="ARBA00022525"/>
    </source>
</evidence>
<dbReference type="GO" id="GO:2000344">
    <property type="term" value="P:positive regulation of acrosome reaction"/>
    <property type="evidence" value="ECO:0007669"/>
    <property type="project" value="UniProtKB-UniRule"/>
</dbReference>
<dbReference type="AlphaFoldDB" id="A0A3Q2E9E6"/>
<evidence type="ECO:0000256" key="6">
    <source>
        <dbReference type="ARBA" id="ARBA00022530"/>
    </source>
</evidence>
<dbReference type="Gene3D" id="2.60.40.3210">
    <property type="entry name" value="Zona pellucida, ZP-N domain"/>
    <property type="match status" value="1"/>
</dbReference>
<dbReference type="GO" id="GO:0035805">
    <property type="term" value="C:egg coat"/>
    <property type="evidence" value="ECO:0007669"/>
    <property type="project" value="UniProtKB-SubCell"/>
</dbReference>
<proteinExistence type="inferred from homology"/>
<dbReference type="GO" id="GO:0007339">
    <property type="term" value="P:binding of sperm to zona pellucida"/>
    <property type="evidence" value="ECO:0007669"/>
    <property type="project" value="UniProtKB-UniRule"/>
</dbReference>
<comment type="domain">
    <text evidence="14">The ZP domain is involved in the polymerization of the ZP proteins to form the zona pellucida.</text>
</comment>
<keyword evidence="17" id="KW-1185">Reference proteome</keyword>
<dbReference type="PANTHER" id="PTHR11576:SF2">
    <property type="entry name" value="ZONA PELLUCIDA SPERM-BINDING PROTEIN 3"/>
    <property type="match status" value="1"/>
</dbReference>
<dbReference type="GO" id="GO:0032190">
    <property type="term" value="F:acrosin binding"/>
    <property type="evidence" value="ECO:0007669"/>
    <property type="project" value="TreeGrafter"/>
</dbReference>
<reference evidence="16" key="1">
    <citation type="submission" date="2025-08" db="UniProtKB">
        <authorList>
            <consortium name="Ensembl"/>
        </authorList>
    </citation>
    <scope>IDENTIFICATION</scope>
</reference>
<dbReference type="Pfam" id="PF23344">
    <property type="entry name" value="ZP-N"/>
    <property type="match status" value="1"/>
</dbReference>
<evidence type="ECO:0000256" key="1">
    <source>
        <dbReference type="ARBA" id="ARBA00004498"/>
    </source>
</evidence>
<feature type="domain" description="ZP" evidence="15">
    <location>
        <begin position="155"/>
        <end position="414"/>
    </location>
</feature>
<evidence type="ECO:0000256" key="8">
    <source>
        <dbReference type="ARBA" id="ARBA00022692"/>
    </source>
</evidence>
<dbReference type="SMART" id="SM00241">
    <property type="entry name" value="ZP"/>
    <property type="match status" value="1"/>
</dbReference>
<dbReference type="GO" id="GO:0035803">
    <property type="term" value="P:egg coat formation"/>
    <property type="evidence" value="ECO:0007669"/>
    <property type="project" value="UniProtKB-UniRule"/>
</dbReference>
<dbReference type="Proteomes" id="UP000265020">
    <property type="component" value="Unassembled WGS sequence"/>
</dbReference>
<evidence type="ECO:0000256" key="11">
    <source>
        <dbReference type="ARBA" id="ARBA00023136"/>
    </source>
</evidence>
<comment type="function">
    <text evidence="14">Component of the zona pellucida, an extracellular matrix surrounding oocytes which mediates sperm binding, induction of the acrosome reaction and prevents post-fertilization polyspermy. The zona pellucida is composed of 3 to 4 glycoproteins, ZP1, ZP2, ZP3, and ZP4. ZP3 is essential for sperm binding and zona matrix formation.</text>
</comment>
<evidence type="ECO:0000313" key="16">
    <source>
        <dbReference type="Ensembl" id="ENSCVAP00000028229.1"/>
    </source>
</evidence>
<evidence type="ECO:0000256" key="14">
    <source>
        <dbReference type="RuleBase" id="RU367066"/>
    </source>
</evidence>
<dbReference type="FunFam" id="2.60.40.3210:FF:000001">
    <property type="entry name" value="Zona pellucida sperm-binding protein 3"/>
    <property type="match status" value="1"/>
</dbReference>
<dbReference type="Gene3D" id="2.60.40.4100">
    <property type="entry name" value="Zona pellucida, ZP-C domain"/>
    <property type="match status" value="1"/>
</dbReference>
<evidence type="ECO:0000256" key="3">
    <source>
        <dbReference type="ARBA" id="ARBA00017980"/>
    </source>
</evidence>
<evidence type="ECO:0000256" key="2">
    <source>
        <dbReference type="ARBA" id="ARBA00006735"/>
    </source>
</evidence>
<dbReference type="PROSITE" id="PS51034">
    <property type="entry name" value="ZP_2"/>
    <property type="match status" value="1"/>
</dbReference>
<keyword evidence="12 14" id="KW-1015">Disulfide bond</keyword>
<keyword evidence="6 14" id="KW-0272">Extracellular matrix</keyword>
<evidence type="ECO:0000313" key="17">
    <source>
        <dbReference type="Proteomes" id="UP000265020"/>
    </source>
</evidence>
<protein>
    <recommendedName>
        <fullName evidence="3 14">Zona pellucida sperm-binding protein 3</fullName>
    </recommendedName>
</protein>
<reference evidence="16" key="2">
    <citation type="submission" date="2025-09" db="UniProtKB">
        <authorList>
            <consortium name="Ensembl"/>
        </authorList>
    </citation>
    <scope>IDENTIFICATION</scope>
</reference>